<keyword evidence="1" id="KW-0805">Transcription regulation</keyword>
<protein>
    <submittedName>
        <fullName evidence="5">LacI family DNA-binding transcriptional regulator</fullName>
    </submittedName>
</protein>
<sequence length="206" mass="22806">MTTQTFPVAAPLKMADIARMAGVSVSTVSRALAGSPLIPKALRDKITAIADENGYVVNHAARNLRLKTTRTIGLVLPEDNDRKLRDPGLLHLMGALTQEVFKRGYELLVLKTPAKRSGALKDLVQSQRFDGMLVLPDTAEDQHEALNELARYYAPLVVWGRLPDHSYCGVEAVEDRPQIDESAEEMVDLLFRRLNGEKTEETKAAE</sequence>
<evidence type="ECO:0000256" key="3">
    <source>
        <dbReference type="ARBA" id="ARBA00023163"/>
    </source>
</evidence>
<proteinExistence type="predicted"/>
<dbReference type="PROSITE" id="PS00356">
    <property type="entry name" value="HTH_LACI_1"/>
    <property type="match status" value="1"/>
</dbReference>
<evidence type="ECO:0000259" key="4">
    <source>
        <dbReference type="PROSITE" id="PS50932"/>
    </source>
</evidence>
<keyword evidence="6" id="KW-1185">Reference proteome</keyword>
<dbReference type="GO" id="GO:0003677">
    <property type="term" value="F:DNA binding"/>
    <property type="evidence" value="ECO:0007669"/>
    <property type="project" value="UniProtKB-KW"/>
</dbReference>
<name>A0ABT5HVU8_9CAUL</name>
<dbReference type="PANTHER" id="PTHR30146:SF120">
    <property type="entry name" value="ALANINE RACEMASE"/>
    <property type="match status" value="1"/>
</dbReference>
<dbReference type="InterPro" id="IPR010982">
    <property type="entry name" value="Lambda_DNA-bd_dom_sf"/>
</dbReference>
<dbReference type="InterPro" id="IPR000843">
    <property type="entry name" value="HTH_LacI"/>
</dbReference>
<dbReference type="SMART" id="SM00354">
    <property type="entry name" value="HTH_LACI"/>
    <property type="match status" value="1"/>
</dbReference>
<dbReference type="PANTHER" id="PTHR30146">
    <property type="entry name" value="LACI-RELATED TRANSCRIPTIONAL REPRESSOR"/>
    <property type="match status" value="1"/>
</dbReference>
<organism evidence="5 6">
    <name type="scientific">Asticcacaulis aquaticus</name>
    <dbReference type="NCBI Taxonomy" id="2984212"/>
    <lineage>
        <taxon>Bacteria</taxon>
        <taxon>Pseudomonadati</taxon>
        <taxon>Pseudomonadota</taxon>
        <taxon>Alphaproteobacteria</taxon>
        <taxon>Caulobacterales</taxon>
        <taxon>Caulobacteraceae</taxon>
        <taxon>Asticcacaulis</taxon>
    </lineage>
</organism>
<dbReference type="InterPro" id="IPR028082">
    <property type="entry name" value="Peripla_BP_I"/>
</dbReference>
<dbReference type="Gene3D" id="1.10.260.40">
    <property type="entry name" value="lambda repressor-like DNA-binding domains"/>
    <property type="match status" value="1"/>
</dbReference>
<evidence type="ECO:0000256" key="2">
    <source>
        <dbReference type="ARBA" id="ARBA00023125"/>
    </source>
</evidence>
<feature type="domain" description="HTH lacI-type" evidence="4">
    <location>
        <begin position="12"/>
        <end position="66"/>
    </location>
</feature>
<dbReference type="SUPFAM" id="SSF53822">
    <property type="entry name" value="Periplasmic binding protein-like I"/>
    <property type="match status" value="1"/>
</dbReference>
<reference evidence="5 6" key="1">
    <citation type="submission" date="2023-01" db="EMBL/GenBank/DDBJ databases">
        <title>Novel species of the genus Asticcacaulis isolated from rivers.</title>
        <authorList>
            <person name="Lu H."/>
        </authorList>
    </citation>
    <scope>NUCLEOTIDE SEQUENCE [LARGE SCALE GENOMIC DNA]</scope>
    <source>
        <strain evidence="5 6">BYS171W</strain>
    </source>
</reference>
<dbReference type="Gene3D" id="3.40.50.2300">
    <property type="match status" value="1"/>
</dbReference>
<dbReference type="CDD" id="cd01392">
    <property type="entry name" value="HTH_LacI"/>
    <property type="match status" value="1"/>
</dbReference>
<evidence type="ECO:0000313" key="6">
    <source>
        <dbReference type="Proteomes" id="UP001214854"/>
    </source>
</evidence>
<comment type="caution">
    <text evidence="5">The sequence shown here is derived from an EMBL/GenBank/DDBJ whole genome shotgun (WGS) entry which is preliminary data.</text>
</comment>
<dbReference type="RefSeq" id="WP_272748647.1">
    <property type="nucleotide sequence ID" value="NZ_JAQQKX010000010.1"/>
</dbReference>
<gene>
    <name evidence="5" type="ORF">PQU92_12955</name>
</gene>
<dbReference type="Pfam" id="PF00356">
    <property type="entry name" value="LacI"/>
    <property type="match status" value="1"/>
</dbReference>
<keyword evidence="2 5" id="KW-0238">DNA-binding</keyword>
<evidence type="ECO:0000313" key="5">
    <source>
        <dbReference type="EMBL" id="MDC7684193.1"/>
    </source>
</evidence>
<dbReference type="PROSITE" id="PS50932">
    <property type="entry name" value="HTH_LACI_2"/>
    <property type="match status" value="1"/>
</dbReference>
<dbReference type="SUPFAM" id="SSF47413">
    <property type="entry name" value="lambda repressor-like DNA-binding domains"/>
    <property type="match status" value="1"/>
</dbReference>
<evidence type="ECO:0000256" key="1">
    <source>
        <dbReference type="ARBA" id="ARBA00023015"/>
    </source>
</evidence>
<keyword evidence="3" id="KW-0804">Transcription</keyword>
<dbReference type="Proteomes" id="UP001214854">
    <property type="component" value="Unassembled WGS sequence"/>
</dbReference>
<accession>A0ABT5HVU8</accession>
<dbReference type="EMBL" id="JAQQKX010000010">
    <property type="protein sequence ID" value="MDC7684193.1"/>
    <property type="molecule type" value="Genomic_DNA"/>
</dbReference>